<keyword evidence="2" id="KW-0732">Signal</keyword>
<protein>
    <submittedName>
        <fullName evidence="3">Uncharacterized protein</fullName>
    </submittedName>
</protein>
<feature type="signal peptide" evidence="2">
    <location>
        <begin position="1"/>
        <end position="27"/>
    </location>
</feature>
<proteinExistence type="predicted"/>
<feature type="region of interest" description="Disordered" evidence="1">
    <location>
        <begin position="132"/>
        <end position="213"/>
    </location>
</feature>
<reference evidence="3 4" key="1">
    <citation type="submission" date="2019-09" db="EMBL/GenBank/DDBJ databases">
        <title>Hydrogenophaga aromatica sp. nov., isolated from a para-xylene-degrading enrichment culture.</title>
        <authorList>
            <person name="Tancsics A."/>
            <person name="Banerjee S."/>
        </authorList>
    </citation>
    <scope>NUCLEOTIDE SEQUENCE [LARGE SCALE GENOMIC DNA]</scope>
    <source>
        <strain evidence="3 4">D2P1</strain>
    </source>
</reference>
<feature type="chain" id="PRO_5031391242" evidence="2">
    <location>
        <begin position="28"/>
        <end position="213"/>
    </location>
</feature>
<accession>A0A7Y8KZE0</accession>
<name>A0A7Y8KZE0_9BURK</name>
<evidence type="ECO:0000313" key="4">
    <source>
        <dbReference type="Proteomes" id="UP000545507"/>
    </source>
</evidence>
<organism evidence="3 4">
    <name type="scientific">Hydrogenophaga aromaticivorans</name>
    <dbReference type="NCBI Taxonomy" id="2610898"/>
    <lineage>
        <taxon>Bacteria</taxon>
        <taxon>Pseudomonadati</taxon>
        <taxon>Pseudomonadota</taxon>
        <taxon>Betaproteobacteria</taxon>
        <taxon>Burkholderiales</taxon>
        <taxon>Comamonadaceae</taxon>
        <taxon>Hydrogenophaga</taxon>
    </lineage>
</organism>
<evidence type="ECO:0000313" key="3">
    <source>
        <dbReference type="EMBL" id="NWF47924.1"/>
    </source>
</evidence>
<dbReference type="Proteomes" id="UP000545507">
    <property type="component" value="Unassembled WGS sequence"/>
</dbReference>
<dbReference type="RefSeq" id="WP_177138017.1">
    <property type="nucleotide sequence ID" value="NZ_VYGV01000025.1"/>
</dbReference>
<evidence type="ECO:0000256" key="2">
    <source>
        <dbReference type="SAM" id="SignalP"/>
    </source>
</evidence>
<comment type="caution">
    <text evidence="3">The sequence shown here is derived from an EMBL/GenBank/DDBJ whole genome shotgun (WGS) entry which is preliminary data.</text>
</comment>
<dbReference type="EMBL" id="VYGV01000025">
    <property type="protein sequence ID" value="NWF47924.1"/>
    <property type="molecule type" value="Genomic_DNA"/>
</dbReference>
<dbReference type="AlphaFoldDB" id="A0A7Y8KZE0"/>
<evidence type="ECO:0000256" key="1">
    <source>
        <dbReference type="SAM" id="MobiDB-lite"/>
    </source>
</evidence>
<sequence>MNTTHRIPTLRPLVLAIACLAAGASWAQVTVDVVVEPVEVADPAVATRQQEMTLQLARANLSQQGISEPSTGQLALATSDVQALRDSGMGWGQIANSLGLRLGAVVSAANRADKADKADGVAVAATTTRLATAGSKAKGGNSGNSNAGGGQGAGNSGNQGGGSNAGGGGNAGGKGGNSGNAGGKGGNSGNGGGGNGGGGNGGGKGGGNGGGKR</sequence>
<gene>
    <name evidence="3" type="ORF">F3K02_22105</name>
</gene>
<keyword evidence="4" id="KW-1185">Reference proteome</keyword>
<feature type="compositionally biased region" description="Gly residues" evidence="1">
    <location>
        <begin position="140"/>
        <end position="213"/>
    </location>
</feature>